<dbReference type="InterPro" id="IPR017957">
    <property type="entry name" value="P_trefoil_CS"/>
</dbReference>
<sequence length="761" mass="84965">MASTVKYAPLRSSSEVEVDQCSLKVKGPSSYHTQLKPRSSSSWSLFRVLALLLTITGVVVLCVQFNLLWYMTNFLRGATTGNDPDDLHAGKIDFFSWMTSDAKEGDERTPPVCPWVPATLKFDCYPEGGVTQEKCETRGCCWVIPDGAAGNEKPAENGSHWKVPLAEPYCYYPEDYPSYSMSDVRETATGYEAKLVRGVPSYYPDDILSLKLQVKLESRTRLHFKIFDPKQKRYEVPIETPDVSSKADVTDYAVNFTANPFSIIVTRKTTGATLANIQTYMNKKCFLVLKALAVPFRFVTMSMENSNLYGVHPFYMVMEEDGNSFGVFLLNSNAQADSEMSAKHRVRHLAPPSDTQWNDIDYMTRYLDFTLNTANYSELPKIIDDLHAHNQHYVMIVDVNEPTSHVGSVTGCSNDSRWDNPPYVPGGRAGQDVNEPTSHVGSVTGCSNDSRWDNPPYVPGVTDDSLQARTLCPSAKQYGGRHYDLHSLYGLMEMKATYNFSLSVSVCKTTLSSPLDLLPVRANMAATGSADKCKCVETHVLLHHRHPQFLDVWLPLIGADICGFNGNTTRAVCQRWMQLGAFYPFSRNHNSLHMSPQDPAVFGAAMQSSSRAAMTTRYLLLPYLYTQFHHAHSTGRTVATPLFFAFPKDKQTYDIDRQFLWGDALLISPVLTENTTSVLAYLPRATWYDFYTGRVLPSSGRYVTLDAPMDTINLHVREGRILPTQEPALTTVDSRKNKFGLLVALASNGVASGDLTKSTLM</sequence>
<dbReference type="PROSITE" id="PS00025">
    <property type="entry name" value="P_TREFOIL_1"/>
    <property type="match status" value="1"/>
</dbReference>
<gene>
    <name evidence="10" type="primary">LOC106813065</name>
</gene>
<organism evidence="9 10">
    <name type="scientific">Priapulus caudatus</name>
    <name type="common">Priapulid worm</name>
    <dbReference type="NCBI Taxonomy" id="37621"/>
    <lineage>
        <taxon>Eukaryota</taxon>
        <taxon>Metazoa</taxon>
        <taxon>Ecdysozoa</taxon>
        <taxon>Scalidophora</taxon>
        <taxon>Priapulida</taxon>
        <taxon>Priapulimorpha</taxon>
        <taxon>Priapulimorphida</taxon>
        <taxon>Priapulidae</taxon>
        <taxon>Priapulus</taxon>
    </lineage>
</organism>
<dbReference type="Proteomes" id="UP000695022">
    <property type="component" value="Unplaced"/>
</dbReference>
<keyword evidence="4" id="KW-1015">Disulfide bond</keyword>
<evidence type="ECO:0000256" key="4">
    <source>
        <dbReference type="ARBA" id="ARBA00023157"/>
    </source>
</evidence>
<dbReference type="InterPro" id="IPR044913">
    <property type="entry name" value="P_trefoil_dom_sf"/>
</dbReference>
<dbReference type="SMART" id="SM00018">
    <property type="entry name" value="PD"/>
    <property type="match status" value="1"/>
</dbReference>
<dbReference type="RefSeq" id="XP_014672594.1">
    <property type="nucleotide sequence ID" value="XM_014817108.1"/>
</dbReference>
<evidence type="ECO:0000256" key="3">
    <source>
        <dbReference type="ARBA" id="ARBA00023136"/>
    </source>
</evidence>
<reference evidence="10" key="1">
    <citation type="submission" date="2025-08" db="UniProtKB">
        <authorList>
            <consortium name="RefSeq"/>
        </authorList>
    </citation>
    <scope>IDENTIFICATION</scope>
</reference>
<feature type="domain" description="P-type" evidence="8">
    <location>
        <begin position="111"/>
        <end position="174"/>
    </location>
</feature>
<evidence type="ECO:0000313" key="10">
    <source>
        <dbReference type="RefSeq" id="XP_014672594.1"/>
    </source>
</evidence>
<dbReference type="PROSITE" id="PS51448">
    <property type="entry name" value="P_TREFOIL_2"/>
    <property type="match status" value="1"/>
</dbReference>
<name>A0ABM1EK73_PRICU</name>
<evidence type="ECO:0000313" key="9">
    <source>
        <dbReference type="Proteomes" id="UP000695022"/>
    </source>
</evidence>
<accession>A0ABM1EK73</accession>
<proteinExistence type="inferred from homology"/>
<dbReference type="InterPro" id="IPR013780">
    <property type="entry name" value="Glyco_hydro_b"/>
</dbReference>
<dbReference type="Gene3D" id="4.10.110.10">
    <property type="entry name" value="Spasmolytic Protein, domain 1"/>
    <property type="match status" value="1"/>
</dbReference>
<feature type="transmembrane region" description="Helical" evidence="7">
    <location>
        <begin position="45"/>
        <end position="71"/>
    </location>
</feature>
<dbReference type="Gene3D" id="2.60.40.1180">
    <property type="entry name" value="Golgi alpha-mannosidase II"/>
    <property type="match status" value="2"/>
</dbReference>
<keyword evidence="9" id="KW-1185">Reference proteome</keyword>
<dbReference type="SUPFAM" id="SSF51445">
    <property type="entry name" value="(Trans)glycosidases"/>
    <property type="match status" value="1"/>
</dbReference>
<evidence type="ECO:0000256" key="5">
    <source>
        <dbReference type="PROSITE-ProRule" id="PRU00779"/>
    </source>
</evidence>
<dbReference type="InterPro" id="IPR000519">
    <property type="entry name" value="P_trefoil_dom"/>
</dbReference>
<keyword evidence="6" id="KW-0326">Glycosidase</keyword>
<dbReference type="InterPro" id="IPR000322">
    <property type="entry name" value="Glyco_hydro_31_TIM"/>
</dbReference>
<evidence type="ECO:0000256" key="1">
    <source>
        <dbReference type="ARBA" id="ARBA00004308"/>
    </source>
</evidence>
<dbReference type="InterPro" id="IPR017853">
    <property type="entry name" value="GH"/>
</dbReference>
<dbReference type="InterPro" id="IPR011013">
    <property type="entry name" value="Gal_mutarotase_sf_dom"/>
</dbReference>
<dbReference type="Gene3D" id="3.20.20.80">
    <property type="entry name" value="Glycosidases"/>
    <property type="match status" value="2"/>
</dbReference>
<comment type="caution">
    <text evidence="5">Lacks conserved residue(s) required for the propagation of feature annotation.</text>
</comment>
<dbReference type="Pfam" id="PF01055">
    <property type="entry name" value="Glyco_hydro_31_2nd"/>
    <property type="match status" value="2"/>
</dbReference>
<keyword evidence="6" id="KW-0378">Hydrolase</keyword>
<comment type="similarity">
    <text evidence="2 6">Belongs to the glycosyl hydrolase 31 family.</text>
</comment>
<dbReference type="Pfam" id="PF21365">
    <property type="entry name" value="Glyco_hydro_31_3rd"/>
    <property type="match status" value="1"/>
</dbReference>
<dbReference type="Pfam" id="PF00088">
    <property type="entry name" value="Trefoil"/>
    <property type="match status" value="1"/>
</dbReference>
<evidence type="ECO:0000256" key="2">
    <source>
        <dbReference type="ARBA" id="ARBA00007806"/>
    </source>
</evidence>
<dbReference type="Gene3D" id="2.60.40.1760">
    <property type="entry name" value="glycosyl hydrolase (family 31)"/>
    <property type="match status" value="1"/>
</dbReference>
<dbReference type="SUPFAM" id="SSF51011">
    <property type="entry name" value="Glycosyl hydrolase domain"/>
    <property type="match status" value="1"/>
</dbReference>
<evidence type="ECO:0000256" key="7">
    <source>
        <dbReference type="SAM" id="Phobius"/>
    </source>
</evidence>
<protein>
    <submittedName>
        <fullName evidence="10">LOW QUALITY PROTEIN: lysosomal alpha-glucosidase-like</fullName>
    </submittedName>
</protein>
<keyword evidence="7" id="KW-1133">Transmembrane helix</keyword>
<dbReference type="SUPFAM" id="SSF74650">
    <property type="entry name" value="Galactose mutarotase-like"/>
    <property type="match status" value="1"/>
</dbReference>
<dbReference type="CDD" id="cd00111">
    <property type="entry name" value="Trefoil"/>
    <property type="match status" value="1"/>
</dbReference>
<dbReference type="GeneID" id="106813065"/>
<dbReference type="PANTHER" id="PTHR22762">
    <property type="entry name" value="ALPHA-GLUCOSIDASE"/>
    <property type="match status" value="1"/>
</dbReference>
<evidence type="ECO:0000259" key="8">
    <source>
        <dbReference type="PROSITE" id="PS51448"/>
    </source>
</evidence>
<dbReference type="PANTHER" id="PTHR22762:SF131">
    <property type="entry name" value="GLYCOSIDE HYDROLASE FAMILY 31 N-TERMINAL DOMAIN-CONTAINING PROTEIN"/>
    <property type="match status" value="1"/>
</dbReference>
<evidence type="ECO:0000256" key="6">
    <source>
        <dbReference type="RuleBase" id="RU361185"/>
    </source>
</evidence>
<comment type="subcellular location">
    <subcellularLocation>
        <location evidence="1">Endomembrane system</location>
    </subcellularLocation>
</comment>
<keyword evidence="3 7" id="KW-0472">Membrane</keyword>
<dbReference type="InterPro" id="IPR048395">
    <property type="entry name" value="Glyco_hydro_31_C"/>
</dbReference>
<keyword evidence="7" id="KW-0812">Transmembrane</keyword>